<accession>A0ABD5RQ07</accession>
<evidence type="ECO:0000256" key="1">
    <source>
        <dbReference type="ARBA" id="ARBA00023002"/>
    </source>
</evidence>
<protein>
    <submittedName>
        <fullName evidence="3">Peptide-methionine (R)-S-oxide reductase</fullName>
    </submittedName>
</protein>
<dbReference type="EMBL" id="JBHSQH010000001">
    <property type="protein sequence ID" value="MFC5972418.1"/>
    <property type="molecule type" value="Genomic_DNA"/>
</dbReference>
<dbReference type="GO" id="GO:0016491">
    <property type="term" value="F:oxidoreductase activity"/>
    <property type="evidence" value="ECO:0007669"/>
    <property type="project" value="UniProtKB-KW"/>
</dbReference>
<comment type="caution">
    <text evidence="3">The sequence shown here is derived from an EMBL/GenBank/DDBJ whole genome shotgun (WGS) entry which is preliminary data.</text>
</comment>
<gene>
    <name evidence="3" type="ORF">ACFPYI_13840</name>
</gene>
<organism evidence="3 4">
    <name type="scientific">Halomarina salina</name>
    <dbReference type="NCBI Taxonomy" id="1872699"/>
    <lineage>
        <taxon>Archaea</taxon>
        <taxon>Methanobacteriati</taxon>
        <taxon>Methanobacteriota</taxon>
        <taxon>Stenosarchaea group</taxon>
        <taxon>Halobacteria</taxon>
        <taxon>Halobacteriales</taxon>
        <taxon>Natronomonadaceae</taxon>
        <taxon>Halomarina</taxon>
    </lineage>
</organism>
<sequence>MVDGYAVEQVGRIASDRGPDPTGKRFCINSVALDFEEED</sequence>
<proteinExistence type="predicted"/>
<reference evidence="3 4" key="1">
    <citation type="journal article" date="2019" name="Int. J. Syst. Evol. Microbiol.">
        <title>The Global Catalogue of Microorganisms (GCM) 10K type strain sequencing project: providing services to taxonomists for standard genome sequencing and annotation.</title>
        <authorList>
            <consortium name="The Broad Institute Genomics Platform"/>
            <consortium name="The Broad Institute Genome Sequencing Center for Infectious Disease"/>
            <person name="Wu L."/>
            <person name="Ma J."/>
        </authorList>
    </citation>
    <scope>NUCLEOTIDE SEQUENCE [LARGE SCALE GENOMIC DNA]</scope>
    <source>
        <strain evidence="3 4">CGMCC 1.12543</strain>
    </source>
</reference>
<dbReference type="Gene3D" id="2.170.150.20">
    <property type="entry name" value="Peptide methionine sulfoxide reductase"/>
    <property type="match status" value="1"/>
</dbReference>
<dbReference type="InterPro" id="IPR002579">
    <property type="entry name" value="Met_Sox_Rdtase_MsrB_dom"/>
</dbReference>
<feature type="domain" description="MsrB" evidence="2">
    <location>
        <begin position="1"/>
        <end position="38"/>
    </location>
</feature>
<evidence type="ECO:0000313" key="4">
    <source>
        <dbReference type="Proteomes" id="UP001596099"/>
    </source>
</evidence>
<keyword evidence="1" id="KW-0560">Oxidoreductase</keyword>
<dbReference type="InterPro" id="IPR011057">
    <property type="entry name" value="Mss4-like_sf"/>
</dbReference>
<evidence type="ECO:0000313" key="3">
    <source>
        <dbReference type="EMBL" id="MFC5972418.1"/>
    </source>
</evidence>
<dbReference type="SUPFAM" id="SSF51316">
    <property type="entry name" value="Mss4-like"/>
    <property type="match status" value="1"/>
</dbReference>
<keyword evidence="4" id="KW-1185">Reference proteome</keyword>
<dbReference type="Proteomes" id="UP001596099">
    <property type="component" value="Unassembled WGS sequence"/>
</dbReference>
<evidence type="ECO:0000259" key="2">
    <source>
        <dbReference type="PROSITE" id="PS51790"/>
    </source>
</evidence>
<name>A0ABD5RQ07_9EURY</name>
<dbReference type="AlphaFoldDB" id="A0ABD5RQ07"/>
<dbReference type="PROSITE" id="PS51790">
    <property type="entry name" value="MSRB"/>
    <property type="match status" value="1"/>
</dbReference>
<dbReference type="RefSeq" id="WP_247415701.1">
    <property type="nucleotide sequence ID" value="NZ_JBHSQH010000001.1"/>
</dbReference>